<dbReference type="EMBL" id="UYJE01008325">
    <property type="protein sequence ID" value="VDI62978.1"/>
    <property type="molecule type" value="Genomic_DNA"/>
</dbReference>
<feature type="transmembrane region" description="Helical" evidence="2">
    <location>
        <begin position="57"/>
        <end position="82"/>
    </location>
</feature>
<keyword evidence="4" id="KW-1185">Reference proteome</keyword>
<comment type="caution">
    <text evidence="3">The sequence shown here is derived from an EMBL/GenBank/DDBJ whole genome shotgun (WGS) entry which is preliminary data.</text>
</comment>
<keyword evidence="2" id="KW-0812">Transmembrane</keyword>
<evidence type="ECO:0000313" key="4">
    <source>
        <dbReference type="Proteomes" id="UP000596742"/>
    </source>
</evidence>
<feature type="region of interest" description="Disordered" evidence="1">
    <location>
        <begin position="137"/>
        <end position="167"/>
    </location>
</feature>
<sequence length="167" mass="19128">MILVSILVRYIVDLNATYSGIIQNESTTEVYFSTKRDEREQKDTEGTLKHTDTNTSFIVYLLVAGGLVGWLIFCYAAVRFVCKNIMQERPSRQQISTRIEEIAVEMPLPIIYNESIYEEIEEFLNLSGGHSQSQFCMKEDSEKSLNSSDIEINSDFEDSVSSQRNED</sequence>
<name>A0A8B6GEN0_MYTGA</name>
<dbReference type="AlphaFoldDB" id="A0A8B6GEN0"/>
<gene>
    <name evidence="3" type="ORF">MGAL_10B073267</name>
</gene>
<reference evidence="3" key="1">
    <citation type="submission" date="2018-11" db="EMBL/GenBank/DDBJ databases">
        <authorList>
            <person name="Alioto T."/>
            <person name="Alioto T."/>
        </authorList>
    </citation>
    <scope>NUCLEOTIDE SEQUENCE</scope>
</reference>
<evidence type="ECO:0000256" key="1">
    <source>
        <dbReference type="SAM" id="MobiDB-lite"/>
    </source>
</evidence>
<keyword evidence="2" id="KW-1133">Transmembrane helix</keyword>
<keyword evidence="2" id="KW-0472">Membrane</keyword>
<protein>
    <submittedName>
        <fullName evidence="3">Uncharacterized protein</fullName>
    </submittedName>
</protein>
<organism evidence="3 4">
    <name type="scientific">Mytilus galloprovincialis</name>
    <name type="common">Mediterranean mussel</name>
    <dbReference type="NCBI Taxonomy" id="29158"/>
    <lineage>
        <taxon>Eukaryota</taxon>
        <taxon>Metazoa</taxon>
        <taxon>Spiralia</taxon>
        <taxon>Lophotrochozoa</taxon>
        <taxon>Mollusca</taxon>
        <taxon>Bivalvia</taxon>
        <taxon>Autobranchia</taxon>
        <taxon>Pteriomorphia</taxon>
        <taxon>Mytilida</taxon>
        <taxon>Mytiloidea</taxon>
        <taxon>Mytilidae</taxon>
        <taxon>Mytilinae</taxon>
        <taxon>Mytilus</taxon>
    </lineage>
</organism>
<evidence type="ECO:0000256" key="2">
    <source>
        <dbReference type="SAM" id="Phobius"/>
    </source>
</evidence>
<proteinExistence type="predicted"/>
<accession>A0A8B6GEN0</accession>
<dbReference type="Proteomes" id="UP000596742">
    <property type="component" value="Unassembled WGS sequence"/>
</dbReference>
<evidence type="ECO:0000313" key="3">
    <source>
        <dbReference type="EMBL" id="VDI62978.1"/>
    </source>
</evidence>